<dbReference type="Gene3D" id="2.20.230.10">
    <property type="entry name" value="Resuscitation-promoting factor rpfb"/>
    <property type="match status" value="1"/>
</dbReference>
<dbReference type="InterPro" id="IPR050570">
    <property type="entry name" value="Cell_wall_metabolism_enzyme"/>
</dbReference>
<dbReference type="AlphaFoldDB" id="A0A645FF54"/>
<comment type="caution">
    <text evidence="3">The sequence shown here is derived from an EMBL/GenBank/DDBJ whole genome shotgun (WGS) entry which is preliminary data.</text>
</comment>
<dbReference type="InterPro" id="IPR011098">
    <property type="entry name" value="G5_dom"/>
</dbReference>
<dbReference type="Gene3D" id="2.70.70.10">
    <property type="entry name" value="Glucose Permease (Domain IIA)"/>
    <property type="match status" value="1"/>
</dbReference>
<gene>
    <name evidence="3" type="ORF">SDC9_158311</name>
</gene>
<dbReference type="GO" id="GO:0004222">
    <property type="term" value="F:metalloendopeptidase activity"/>
    <property type="evidence" value="ECO:0007669"/>
    <property type="project" value="TreeGrafter"/>
</dbReference>
<dbReference type="Pfam" id="PF01551">
    <property type="entry name" value="Peptidase_M23"/>
    <property type="match status" value="1"/>
</dbReference>
<dbReference type="PANTHER" id="PTHR21666">
    <property type="entry name" value="PEPTIDASE-RELATED"/>
    <property type="match status" value="1"/>
</dbReference>
<organism evidence="3">
    <name type="scientific">bioreactor metagenome</name>
    <dbReference type="NCBI Taxonomy" id="1076179"/>
    <lineage>
        <taxon>unclassified sequences</taxon>
        <taxon>metagenomes</taxon>
        <taxon>ecological metagenomes</taxon>
    </lineage>
</organism>
<dbReference type="CDD" id="cd12797">
    <property type="entry name" value="M23_peptidase"/>
    <property type="match status" value="1"/>
</dbReference>
<dbReference type="Pfam" id="PF07501">
    <property type="entry name" value="G5"/>
    <property type="match status" value="1"/>
</dbReference>
<dbReference type="PANTHER" id="PTHR21666:SF289">
    <property type="entry name" value="L-ALA--D-GLU ENDOPEPTIDASE"/>
    <property type="match status" value="1"/>
</dbReference>
<name>A0A645FF54_9ZZZZ</name>
<evidence type="ECO:0000313" key="3">
    <source>
        <dbReference type="EMBL" id="MPN11013.1"/>
    </source>
</evidence>
<dbReference type="InterPro" id="IPR011055">
    <property type="entry name" value="Dup_hybrid_motif"/>
</dbReference>
<sequence>MKLNVTYFQPPLDVVVKKESLRKEIEYPASTLYIEKEDMYTNEQELYQEAKVGSKNALYEETWINGVIYSGEEVSSIVTIQPQQEIIYVGTMAIPSQGTGSFRWPIDNPNITCRWGCYAGHRAIDIQNRYERYGNIYAADRGTVVEVSYNGTNGNYIIIDHGNGLSTYYGHMNKLSDVPVGTIVDKGEIIGQIGMTGRASGPHVHFFILDPTAPGGRRDPCDGFLAC</sequence>
<reference evidence="3" key="1">
    <citation type="submission" date="2019-08" db="EMBL/GenBank/DDBJ databases">
        <authorList>
            <person name="Kucharzyk K."/>
            <person name="Murdoch R.W."/>
            <person name="Higgins S."/>
            <person name="Loffler F."/>
        </authorList>
    </citation>
    <scope>NUCLEOTIDE SEQUENCE</scope>
</reference>
<dbReference type="InterPro" id="IPR016047">
    <property type="entry name" value="M23ase_b-sheet_dom"/>
</dbReference>
<proteinExistence type="predicted"/>
<keyword evidence="1" id="KW-0732">Signal</keyword>
<evidence type="ECO:0000256" key="1">
    <source>
        <dbReference type="ARBA" id="ARBA00022729"/>
    </source>
</evidence>
<protein>
    <recommendedName>
        <fullName evidence="2">G5 domain-containing protein</fullName>
    </recommendedName>
</protein>
<dbReference type="SMART" id="SM01208">
    <property type="entry name" value="G5"/>
    <property type="match status" value="1"/>
</dbReference>
<accession>A0A645FF54</accession>
<dbReference type="SUPFAM" id="SSF51261">
    <property type="entry name" value="Duplicated hybrid motif"/>
    <property type="match status" value="1"/>
</dbReference>
<evidence type="ECO:0000259" key="2">
    <source>
        <dbReference type="PROSITE" id="PS51109"/>
    </source>
</evidence>
<dbReference type="EMBL" id="VSSQ01057206">
    <property type="protein sequence ID" value="MPN11013.1"/>
    <property type="molecule type" value="Genomic_DNA"/>
</dbReference>
<dbReference type="PROSITE" id="PS51109">
    <property type="entry name" value="G5"/>
    <property type="match status" value="1"/>
</dbReference>
<feature type="domain" description="G5" evidence="2">
    <location>
        <begin position="12"/>
        <end position="93"/>
    </location>
</feature>